<evidence type="ECO:0000313" key="2">
    <source>
        <dbReference type="Proteomes" id="UP000533900"/>
    </source>
</evidence>
<name>A0A842IP05_9FLAO</name>
<accession>A0A842IP05</accession>
<comment type="caution">
    <text evidence="1">The sequence shown here is derived from an EMBL/GenBank/DDBJ whole genome shotgun (WGS) entry which is preliminary data.</text>
</comment>
<evidence type="ECO:0008006" key="3">
    <source>
        <dbReference type="Google" id="ProtNLM"/>
    </source>
</evidence>
<gene>
    <name evidence="1" type="ORF">H7F21_04760</name>
</gene>
<organism evidence="1 2">
    <name type="scientific">Winogradskyella flava</name>
    <dbReference type="NCBI Taxonomy" id="1884876"/>
    <lineage>
        <taxon>Bacteria</taxon>
        <taxon>Pseudomonadati</taxon>
        <taxon>Bacteroidota</taxon>
        <taxon>Flavobacteriia</taxon>
        <taxon>Flavobacteriales</taxon>
        <taxon>Flavobacteriaceae</taxon>
        <taxon>Winogradskyella</taxon>
    </lineage>
</organism>
<sequence length="132" mass="14714">MKRKKIIALLSIFVLILVAFFVYDYTFNSKHRDIANEEATVVLSAVNLFNDFQKDEAVATTKYLDKVIEIKGSVSAIEDNAIVLNNQIQVGFNIGETPKLTNGTALTIKGRCVGYDELLEMVKIDQATVINK</sequence>
<dbReference type="RefSeq" id="WP_185788068.1">
    <property type="nucleotide sequence ID" value="NZ_JACLCP010000001.1"/>
</dbReference>
<dbReference type="Proteomes" id="UP000533900">
    <property type="component" value="Unassembled WGS sequence"/>
</dbReference>
<reference evidence="1" key="1">
    <citation type="submission" date="2020-08" db="EMBL/GenBank/DDBJ databases">
        <title>Winogradskyella ouciana sp. nov., isolated from the hadal seawater of the Mariana Trench.</title>
        <authorList>
            <person name="He X."/>
        </authorList>
    </citation>
    <scope>NUCLEOTIDE SEQUENCE [LARGE SCALE GENOMIC DNA]</scope>
    <source>
        <strain evidence="1">KCTC 52348</strain>
    </source>
</reference>
<keyword evidence="2" id="KW-1185">Reference proteome</keyword>
<dbReference type="EMBL" id="JACLCP010000001">
    <property type="protein sequence ID" value="MBC2844395.1"/>
    <property type="molecule type" value="Genomic_DNA"/>
</dbReference>
<evidence type="ECO:0000313" key="1">
    <source>
        <dbReference type="EMBL" id="MBC2844395.1"/>
    </source>
</evidence>
<dbReference type="AlphaFoldDB" id="A0A842IP05"/>
<dbReference type="Pfam" id="PF12869">
    <property type="entry name" value="tRNA_anti-like"/>
    <property type="match status" value="1"/>
</dbReference>
<dbReference type="InterPro" id="IPR024422">
    <property type="entry name" value="Protein_unknown_function_OB"/>
</dbReference>
<proteinExistence type="predicted"/>
<protein>
    <recommendedName>
        <fullName evidence="3">tRNA_anti-like</fullName>
    </recommendedName>
</protein>